<keyword evidence="3" id="KW-1185">Reference proteome</keyword>
<feature type="non-terminal residue" evidence="2">
    <location>
        <position position="1"/>
    </location>
</feature>
<feature type="region of interest" description="Disordered" evidence="1">
    <location>
        <begin position="70"/>
        <end position="113"/>
    </location>
</feature>
<evidence type="ECO:0000256" key="1">
    <source>
        <dbReference type="SAM" id="MobiDB-lite"/>
    </source>
</evidence>
<feature type="compositionally biased region" description="Pro residues" evidence="1">
    <location>
        <begin position="104"/>
        <end position="113"/>
    </location>
</feature>
<reference evidence="2 3" key="1">
    <citation type="journal article" date="2021" name="Nat. Plants">
        <title>The Taxus genome provides insights into paclitaxel biosynthesis.</title>
        <authorList>
            <person name="Xiong X."/>
            <person name="Gou J."/>
            <person name="Liao Q."/>
            <person name="Li Y."/>
            <person name="Zhou Q."/>
            <person name="Bi G."/>
            <person name="Li C."/>
            <person name="Du R."/>
            <person name="Wang X."/>
            <person name="Sun T."/>
            <person name="Guo L."/>
            <person name="Liang H."/>
            <person name="Lu P."/>
            <person name="Wu Y."/>
            <person name="Zhang Z."/>
            <person name="Ro D.K."/>
            <person name="Shang Y."/>
            <person name="Huang S."/>
            <person name="Yan J."/>
        </authorList>
    </citation>
    <scope>NUCLEOTIDE SEQUENCE [LARGE SCALE GENOMIC DNA]</scope>
    <source>
        <strain evidence="2">Ta-2019</strain>
    </source>
</reference>
<feature type="non-terminal residue" evidence="2">
    <location>
        <position position="113"/>
    </location>
</feature>
<protein>
    <submittedName>
        <fullName evidence="2">Uncharacterized protein</fullName>
    </submittedName>
</protein>
<comment type="caution">
    <text evidence="2">The sequence shown here is derived from an EMBL/GenBank/DDBJ whole genome shotgun (WGS) entry which is preliminary data.</text>
</comment>
<gene>
    <name evidence="2" type="ORF">KI387_003381</name>
</gene>
<name>A0AA38GYW5_TAXCH</name>
<evidence type="ECO:0000313" key="2">
    <source>
        <dbReference type="EMBL" id="KAH9331273.1"/>
    </source>
</evidence>
<sequence>YGVAIVPEGFQTSEDEVDKVYNNTDGDNWPFPAIDRSKAPQTIEERVKETMRRTERWCRMNGLIYLGVDFTTSPLGNAPPRSKKQLKGKAAEGEPSTVQEEAPESPPSSEPEQ</sequence>
<dbReference type="AlphaFoldDB" id="A0AA38GYW5"/>
<accession>A0AA38GYW5</accession>
<evidence type="ECO:0000313" key="3">
    <source>
        <dbReference type="Proteomes" id="UP000824469"/>
    </source>
</evidence>
<proteinExistence type="predicted"/>
<organism evidence="2 3">
    <name type="scientific">Taxus chinensis</name>
    <name type="common">Chinese yew</name>
    <name type="synonym">Taxus wallichiana var. chinensis</name>
    <dbReference type="NCBI Taxonomy" id="29808"/>
    <lineage>
        <taxon>Eukaryota</taxon>
        <taxon>Viridiplantae</taxon>
        <taxon>Streptophyta</taxon>
        <taxon>Embryophyta</taxon>
        <taxon>Tracheophyta</taxon>
        <taxon>Spermatophyta</taxon>
        <taxon>Pinopsida</taxon>
        <taxon>Pinidae</taxon>
        <taxon>Conifers II</taxon>
        <taxon>Cupressales</taxon>
        <taxon>Taxaceae</taxon>
        <taxon>Taxus</taxon>
    </lineage>
</organism>
<dbReference type="Proteomes" id="UP000824469">
    <property type="component" value="Unassembled WGS sequence"/>
</dbReference>
<dbReference type="EMBL" id="JAHRHJ020000001">
    <property type="protein sequence ID" value="KAH9331273.1"/>
    <property type="molecule type" value="Genomic_DNA"/>
</dbReference>